<keyword evidence="1" id="KW-0132">Cell division</keyword>
<dbReference type="GO" id="GO:0005680">
    <property type="term" value="C:anaphase-promoting complex"/>
    <property type="evidence" value="ECO:0007669"/>
    <property type="project" value="InterPro"/>
</dbReference>
<gene>
    <name evidence="7" type="ORF">CUNI_LOCUS4298</name>
</gene>
<protein>
    <recommendedName>
        <fullName evidence="9">Anaphase-promoting complex subunit 1</fullName>
    </recommendedName>
</protein>
<dbReference type="OrthoDB" id="26401at2759"/>
<dbReference type="InterPro" id="IPR041221">
    <property type="entry name" value="APC1_C"/>
</dbReference>
<evidence type="ECO:0000256" key="2">
    <source>
        <dbReference type="ARBA" id="ARBA00022737"/>
    </source>
</evidence>
<evidence type="ECO:0000256" key="3">
    <source>
        <dbReference type="ARBA" id="ARBA00022776"/>
    </source>
</evidence>
<keyword evidence="8" id="KW-1185">Reference proteome</keyword>
<dbReference type="PANTHER" id="PTHR12827:SF3">
    <property type="entry name" value="ANAPHASE-PROMOTING COMPLEX SUBUNIT 1"/>
    <property type="match status" value="1"/>
</dbReference>
<evidence type="ECO:0000313" key="7">
    <source>
        <dbReference type="EMBL" id="CAG5118740.1"/>
    </source>
</evidence>
<feature type="non-terminal residue" evidence="7">
    <location>
        <position position="537"/>
    </location>
</feature>
<dbReference type="GO" id="GO:0051301">
    <property type="term" value="P:cell division"/>
    <property type="evidence" value="ECO:0007669"/>
    <property type="project" value="UniProtKB-KW"/>
</dbReference>
<sequence>LWPNRDRVYRAPSFLIKEGDRVNVDVTAPGATLALGMMFFNTSNSAVSERLKAPDTQFMLDQVRPDFLCLRIVQKYAFYKPPQNGDDDLDSSIDLQTMSQAHCNITSGACMVMALKFAGSANREAFKTLVMAGTGDLVTLRICRALRRRVGPQYHQFTYGNHMCTAMATGLLFLGGGKFTLKTTPDAIGAMLCAFYPQFPQSSTDNKYHLQAFRHLYVLACEPRVIIPKDVDTGRFCFVPLRIKFKGCPAYKSVSFNAGAPYIVPELSKLEEIQVLGTRYWPITFREDKNWDTLRLLLHKGGVLGVKQRAGHLSYMEDPKGYRSTLAKSLMADSSCHFVCQPDLIKSFTSDARITGLAEYFIKYNKSDGSMIQELFSLIYQCVSQEKAEAICPHFILKHISQQFSHSSGTLGIQQLRLVMDYYLSRHRLQVAGTDKDRLVYAEFLLSLRCQIEQLLDKWLAENLDNMGHYLHHGQPLSHSLDSCLSQYLVWFAFPSRMQLWDRGQQACPPIPILAKMFPRLHMAGLIRLNQLLTSAL</sequence>
<dbReference type="GO" id="GO:0070979">
    <property type="term" value="P:protein K11-linked ubiquitination"/>
    <property type="evidence" value="ECO:0007669"/>
    <property type="project" value="TreeGrafter"/>
</dbReference>
<dbReference type="PANTHER" id="PTHR12827">
    <property type="entry name" value="MEIOTIC CHECKPOINT REGULATOR TSG24 FAMILY MEMBER"/>
    <property type="match status" value="1"/>
</dbReference>
<comment type="caution">
    <text evidence="7">The sequence shown here is derived from an EMBL/GenBank/DDBJ whole genome shotgun (WGS) entry which is preliminary data.</text>
</comment>
<dbReference type="InterPro" id="IPR024990">
    <property type="entry name" value="Apc1"/>
</dbReference>
<keyword evidence="4" id="KW-0131">Cell cycle</keyword>
<dbReference type="Pfam" id="PF18122">
    <property type="entry name" value="APC1_C"/>
    <property type="match status" value="1"/>
</dbReference>
<evidence type="ECO:0000259" key="5">
    <source>
        <dbReference type="Pfam" id="PF18122"/>
    </source>
</evidence>
<dbReference type="AlphaFoldDB" id="A0A8S3YU91"/>
<evidence type="ECO:0000256" key="4">
    <source>
        <dbReference type="ARBA" id="ARBA00023306"/>
    </source>
</evidence>
<dbReference type="EMBL" id="CAJHNH020000599">
    <property type="protein sequence ID" value="CAG5118740.1"/>
    <property type="molecule type" value="Genomic_DNA"/>
</dbReference>
<evidence type="ECO:0000313" key="8">
    <source>
        <dbReference type="Proteomes" id="UP000678393"/>
    </source>
</evidence>
<keyword evidence="2" id="KW-0677">Repeat</keyword>
<feature type="domain" description="Anaphase-promoting complex subunit 1 C-terminal" evidence="5">
    <location>
        <begin position="343"/>
        <end position="495"/>
    </location>
</feature>
<dbReference type="InterPro" id="IPR048971">
    <property type="entry name" value="Apc1_3rd"/>
</dbReference>
<evidence type="ECO:0000259" key="6">
    <source>
        <dbReference type="Pfam" id="PF21282"/>
    </source>
</evidence>
<evidence type="ECO:0000256" key="1">
    <source>
        <dbReference type="ARBA" id="ARBA00022618"/>
    </source>
</evidence>
<dbReference type="GO" id="GO:0031145">
    <property type="term" value="P:anaphase-promoting complex-dependent catabolic process"/>
    <property type="evidence" value="ECO:0007669"/>
    <property type="project" value="TreeGrafter"/>
</dbReference>
<accession>A0A8S3YU91</accession>
<dbReference type="Proteomes" id="UP000678393">
    <property type="component" value="Unassembled WGS sequence"/>
</dbReference>
<keyword evidence="3" id="KW-0498">Mitosis</keyword>
<proteinExistence type="predicted"/>
<dbReference type="GO" id="GO:0007091">
    <property type="term" value="P:metaphase/anaphase transition of mitotic cell cycle"/>
    <property type="evidence" value="ECO:0007669"/>
    <property type="project" value="TreeGrafter"/>
</dbReference>
<dbReference type="Pfam" id="PF21282">
    <property type="entry name" value="APC1_3rd"/>
    <property type="match status" value="1"/>
</dbReference>
<organism evidence="7 8">
    <name type="scientific">Candidula unifasciata</name>
    <dbReference type="NCBI Taxonomy" id="100452"/>
    <lineage>
        <taxon>Eukaryota</taxon>
        <taxon>Metazoa</taxon>
        <taxon>Spiralia</taxon>
        <taxon>Lophotrochozoa</taxon>
        <taxon>Mollusca</taxon>
        <taxon>Gastropoda</taxon>
        <taxon>Heterobranchia</taxon>
        <taxon>Euthyneura</taxon>
        <taxon>Panpulmonata</taxon>
        <taxon>Eupulmonata</taxon>
        <taxon>Stylommatophora</taxon>
        <taxon>Helicina</taxon>
        <taxon>Helicoidea</taxon>
        <taxon>Geomitridae</taxon>
        <taxon>Candidula</taxon>
    </lineage>
</organism>
<feature type="domain" description="Anaphase-promoting complex subunit 1 beta-sandwich" evidence="6">
    <location>
        <begin position="224"/>
        <end position="309"/>
    </location>
</feature>
<evidence type="ECO:0008006" key="9">
    <source>
        <dbReference type="Google" id="ProtNLM"/>
    </source>
</evidence>
<name>A0A8S3YU91_9EUPU</name>
<reference evidence="7" key="1">
    <citation type="submission" date="2021-04" db="EMBL/GenBank/DDBJ databases">
        <authorList>
            <consortium name="Molecular Ecology Group"/>
        </authorList>
    </citation>
    <scope>NUCLEOTIDE SEQUENCE</scope>
</reference>
<dbReference type="GO" id="GO:0060090">
    <property type="term" value="F:molecular adaptor activity"/>
    <property type="evidence" value="ECO:0007669"/>
    <property type="project" value="TreeGrafter"/>
</dbReference>